<proteinExistence type="inferred from homology"/>
<dbReference type="SMART" id="SM00823">
    <property type="entry name" value="PKS_PP"/>
    <property type="match status" value="3"/>
</dbReference>
<dbReference type="Proteomes" id="UP000509510">
    <property type="component" value="Chromosome V"/>
</dbReference>
<dbReference type="PROSITE" id="PS00012">
    <property type="entry name" value="PHOSPHOPANTETHEINE"/>
    <property type="match status" value="2"/>
</dbReference>
<gene>
    <name evidence="9" type="ORF">TRUGW13939_10106</name>
</gene>
<dbReference type="GO" id="GO:0005737">
    <property type="term" value="C:cytoplasm"/>
    <property type="evidence" value="ECO:0007669"/>
    <property type="project" value="TreeGrafter"/>
</dbReference>
<keyword evidence="2" id="KW-0597">Phosphoprotein</keyword>
<dbReference type="Gene3D" id="3.40.50.720">
    <property type="entry name" value="NAD(P)-binding Rossmann-like Domain"/>
    <property type="match status" value="1"/>
</dbReference>
<dbReference type="RefSeq" id="XP_035349112.1">
    <property type="nucleotide sequence ID" value="XM_035493219.1"/>
</dbReference>
<dbReference type="SUPFAM" id="SSF51735">
    <property type="entry name" value="NAD(P)-binding Rossmann-fold domains"/>
    <property type="match status" value="1"/>
</dbReference>
<dbReference type="CDD" id="cd19545">
    <property type="entry name" value="FUM14_C_NRPS-like"/>
    <property type="match status" value="2"/>
</dbReference>
<feature type="domain" description="Carrier" evidence="8">
    <location>
        <begin position="3410"/>
        <end position="3486"/>
    </location>
</feature>
<dbReference type="PANTHER" id="PTHR45527:SF16">
    <property type="entry name" value="NONRIBOSOMAL PEPTIDE SYNTHASE ATNA-RELATED"/>
    <property type="match status" value="1"/>
</dbReference>
<dbReference type="SUPFAM" id="SSF56801">
    <property type="entry name" value="Acetyl-CoA synthetase-like"/>
    <property type="match status" value="5"/>
</dbReference>
<dbReference type="Gene3D" id="3.40.50.12780">
    <property type="entry name" value="N-terminal domain of ligase-like"/>
    <property type="match status" value="5"/>
</dbReference>
<sequence length="6551" mass="725024">MEDSGTSHPNAEDFWKQNMSQFESCFLSHLAGTASSSDCPANGPVKGTVECRISDSTLHFFQQASKTSALTTLQTAWATVLGQYLAANSATFMSVSVGSNGPLQSNICHVEWDEKTTTGELTKSLENWHKQSLPYQDKGLSSFAHPTPVCDTAVQVSFKTSTPLEGFAKQTLDKCLIVVSLSINEDNVKLILEYSSLSIASAQVKSLSGSLEKGLEIAVSKSSHPVSLLDLCSEDGLQQLFNMNATIPDTIYDCVHTLLEQQVATQPHSLAVIGHGGNMTYQQLNERANRLSIVLQDLGVGPEVYVPFCFPKSTFAIVAMLATLKAGGACVALNPSHPISRLEGILRKTEAKVVLTDESHSTLFSGIVANIVTVTPESLDGEVINGLRTKFTASAKSLASPENPAFVVFTSGSTGEPKGIVLEHRALCTSMKHHGATMRLNSQSRSLQFAAYTFDVSIGEIFTTLLHGGCVCVPSDEERLTDLAGVIGRLRVNWAYLTPTVASLLDPRDVPTLKTLSLGGEAVKQENIETWADHVYLINIYGPAETTIWSTGLTDLNAKTPATNLGFGLGALMWVANPQNHNILCPMGAIGEILIEGPILARGYLKDKTKTDVAFIEDPAWLPKGHRPRRLYRSADLGFMSPDGTLSFVGRRDNQVKMYGQRIEMGEIEFHLKHTSSEIQSCAVEMIRPKAHNELPSLAAFICSKSSAHNYKQDNDLTLPITTEMRHNLMALKDLLAQSLPSYMVPSLFVPLIRMPTSVSGKLDRRSLRELGSNFTAPQISTYALSSSKKEAPVTADEKILHLLWAQVLGLPGNSIGRLDSFFQLGGDSISAMKLIKTARQSERILTMSSIFHNPTLVEMAKLLHVASHLTPLGNIQPFSLLNTSPTTSIVESISRKWNIPYSEIQDIYPCTPLQEGLMAITQRRPGTYIYQNVFDLPPSIDTAKFRTSWETAVQTIEILRVTIVPGDGAGAYQVVKNSGIEWETPRDISEYLRSDLAKTMQYGDSLARYAVTEGGDQGSTFIWTAHHALYDGWSLPLILQRVEQIYKSGQPPQDLKSVPFQQFISYLQSSDTVSSESFWKEQLLGVSPPKFPHLPTVAYEPRVNEIHHHELALPQPSATGVTNSSLIRAAWSLLMSQYSDAGDDIVFGVTTAGRSADVPGIIDMIAPTIATVPVRVHIDREQTVTQFLNMVQSQTVEMIPFEHIGLQNIAKINRDCRAACGFQNLLVVQPEEDDNLKSTLGIRQRTDPAVGIHTYALVVQAMLRTDAIKLQIDFDNKVLSSWQVQRICYQLDHIIHQLCLNISTQLDQLRFCSEQDMTQLMDWNRNFPYVETRTVHQIIESQAYLTPDAEAICSWDGNFTYKEVDQLSNRLARYLVELGVGPEIMVPYCFNKSAWTVIVMLAIVKAGGACVALDPGHPIDRMEAIITNSSAQLVITTPEHCHRFENLVPRVISFTPEIFATITKDDGSVPSRSTLRNPIFVLFTSGSTGKPKGIVIEHGMFASSAAAHSEAFGITSQSRVFQFAAYTFDVSVGDIFTSLMRGACICVPSDAERMNNISGAINRMKANYSFLTPTVANLLSPAEVPTLKGLTLGGEASTYENIRTWAEHLDLIVCYGPAECSVYCSANPPATLQSNPAILGKAVGALIWLVDPQNHNRLSPIGCVGELVVQGPTVARGYLNDPEKTAASFVDSPAWLPKGFSENHRRIYKTGDLARYNPDGSLSFVARKDTQVKVRGQRVELAEIEVHLSHSPEIKHAMLSVPTEGSYKGRLVCILSFQGLSPTAGDLSESEIQLVDDSDKEKAADLISTIQERLTEKLPPYMIPAVWVVMKNIVLNASGKMDRKRVKGWLEDVDEFSYRFIADIANARVAADRPTTDVEKKIQLAFSNTLNLSIDNIGLETSFLVLGGDSISAMQVMSRLRSENVIVGVQDILRHKTTSAIAKRAQVDKTPLKRDIGAKPEILEEYFELAPIQKLFFEMQPLGQNHFNQSFVLKLAHDISTTTLENALKAILQRHSMLRSRYTNIDGVWRQKITADIDGSLLLAPTQRFSSRELMLEEFARLQRSLDIEKGPVLVAEKCCVADKNYLFIAIHHLAVDLVSWRIIIQDLEDIIVFGKFTYQPSISFQTWANMQREYASSSLTENFTAVNVYPADFAYWDMAVGKSNTWGDITESSFTLDEKTTALLLSDCHRALRTQPIDVMISALIFSFQKAFADRKVPSVFLEGHGREPWTSDVDISRTVGWFTTMYPVSVETNTTTPKWLDTVKRVKDNRQSVPNNGWPYFTSRLLKTSSSQPVDDSKIEILFNYSGLYQQLHRSDALLQDTGISGTQCGEISPVMERYSLFEITASVVDQGKMKFSFEYNKNMTHQVKIDSWIKLCGQILGSGINQLLTEHETATLTDFPMLPLSSYSELDKLTGTVLPAAGVQSLDQVETICPCSPMQLSILFAQLNSPGDYEFYTILEASCSLDTEKFDAQKLLESWQQVIDRHSALRTIFIQSVVNGGSYDQLVLKHIPALVSEIYSDDPVEHLRNRTPVTIFDGKVAHQLTICHTSIGRVFCKLELNHALIDGTSMAIILRDLKRAYSGKLEATMPALPYSDFVAYLQQGRKQESIDYWRNHLQGVQPCRFPVLDDGRTRASALQSVDVQLPSLTRDLLVTFSDQYGLTVANVIQMAWALVLRIFTGTDSVCYGYLTSGRDAPLSDIENAVGPYIHMLVCRQIFEANDSTLKALKIMQEDFLQGMPHQYVSLSEIQSALGLTGQKLFNTAMSFQRYPKTEKETLSLEAVYDFDPTEFDITVNVATSDDDGLRVDLTYWTSKLSPDNATNVAHTLSTIISSLFANPETLISEVNSLSKQDKHHLRKWNSNIPTAIDRCMHDVISQRAQERPDAPALESWEAILTYDQLDKASTRLAGLFASFGIQPDDCIPLCFEKSIYTIVSMVAVLKAGGAFVLLDPKFPDSRLNGILGDINARFIIASPQTEGRCKHLLEQVVVVSPTIIDSLPDHIISKINLASPDNIMYVQFTSGSTGKPKGAVVHHRAACSSIEYHGKVMRYGPNSRAYQFSSYTFDAIILEAFTTLYHGGCVCVPSEEARMSRMVESMRELNVNIMFMTPTLARLFKPEDVPSLETLMLGGEPISQDCIQTWGDKVHLIGGYGPAECCVYCCYNPLSETKLRPEVIGYQVGSALWIVDAENHNKLLSVGAVGELIIQGPIVGRCYLNDEVRTKATYIPSPPWMQEYHPGEHQLYKTGDLARHNSDGTLTIIGRKDSQVKVRGQRVELGEIEHSLKASPEVIQASVVFPKTGPSKDRLVAVMTLLNIADKTSKLGELRLLTGEVKERARHIITSLRKDLEEKLPFYMVPSILVAVEKLPLQASGKTDTRSVKSWVEKLDEETYHQILDIEDSAGPIEPSNEVEAAIQLTFASILGLQQKQVMLDRSFISLGGDSISAMKVMATLQKAEIPLTIKDILRGGSISKIAQAFTQGQNHNGPRIERGSEWFGLSPIQSALMSQFSGPGASSNITDAIHTFTDNMMVSLKIRVEESEIRTAFNNLATRHAILRTRFNIKPRGQLAQTISPNAMNSIIFDITHEFDGSDITSIVSSTTKKVNIFAGPVFGAHLIFRKNHATLLFLVAHRLIVDSTSWTVILEDLERYLRGETPPEVSNPVRELYNAQATLLAPDLEPQSVIGLPETPYGNNTADPLPGKYAKRESFIVTPAATEALLGPANSAFGTDAVDLFLSALLASFGIIFPERNLPSTLTENHRRSFSKEGGYPSLVGAFTVPYTFVSLENRKMEVFDIIRQVKDYSRHHIREPRNQISPTNSYSVPEIVLKYLPDTDKSVYDRSLFTRERFSTGLSKSDILPPGIIVIDIQAISKTLEVAFYYDDGNSQRERISQWASAFQDQLQHLADKLISASLTKTLSDYPLLPMTYDDLDMLLHNRLPEIGLDLGNIEDIYPCSPLQEGLLLAQTKGTGSYNTYIYREVTPRDGSSGEISIERLVTAWKTVVNRHQILRTIFIQGVNEAATFAQVVLHHVDVTPLVLSHSDGIRQLKKTPPTVFQNAEPWHNLVICQDFSGKTFCRIDIHHTLFDATSVETLFRELSEAYEREKIAGSAPLYGNYISYLKAQQPGAALSYWKDFLQGAEPCDFPTINEQSNNHRETLSVEFEVPGFSNIQSLSSRSNVTISTILQIAWALVLRHYTGNEDICFGFLSNGRDIAVHDIDNLIGPLINMLVCRINLGPDANINDILNNTQDNFLNSLTHQHSSLAEIYHSLGLNGKALFNTSLSFVNDTFEEDSKSQPAIGFKNVGGHGSTEYDIAVNVAVSKGTMEVVFTYWSSVLSVHQANHVAEAFIKSINNLVNMPDQTTVKQIDFASELMYNELQTWHSKPLHPVYDCVHDLFRHAASRYPEHMAICSVEGNFTYKELDNLTNRFSYMLKKLGVGPEVLVPVCFQKSPWTIISMLSILKAGGACVPLDPSHPDNRIQGVVSNCKANIILSAPRYASRFATVVEKVISVDSSFVESLQKVDYNYEKSNVSPENAAFIVFTSGSTGTPKGIVLEHKGLCTMFLANAPVVGIGPSTRTFQYAAYTFDVSIAETYITLTHGGCVCVPTEEERMNDIEGSISRMEVNWTFLTPSVASLLHPNDVPTLKTLTLGGEAIARDLHSRWASRVRLINSYGPAECSIWTSNNQLFADSSCGDIGDGVNCHLWVTEPNDHNKLVPIGCVGELVVQGPNLARGYLNDREKTDAAYIDSPSWLRGSNTVREGEHRVYKTGDLVRQRADGNMEFVGRKDTQVKFHGQRIEIGEVEYQLRARLPSNAEVAMEMIKPSSQNSRQILAAFICVGNEENQNTTITTLVNASTSTDEGDFLQEPTDKFKEIISTLEVSLSESLPVYMIPSLFVNVRWIPKNTSMKIDRKALRLRGEALSIEEISSYSFVSGEKSAPTTPAETKLHQLWTEVLKLSGSAIGIDDNFFRVGGDSVAAMQLVTAARKAGLSLSVMDIFQNTTLRDMALAAKFDQKQDFSAELNIEPFSLLHESDVESIVEANAKRLHLTREQVQDIYPCTPLQEGLMSLTMRDQGLYTLQAVFSIPSQIQLDRFRSAWDELVEDLEILRTRLVDYEHRGMYQVVMNPAADKIQWNYANSLQAYLREDRKVPFDYGKPLARYAIVTEESSSYFVWTAHHSIYDGWSLTMMLDLLSKKYNQDQSPKRPPFKNFIKWMMGLNEAATRDFWMSTFSNSTAPSFPSMPRGYRPKATEIVTKSIRIPQRSNTAITLPTIIRTAWALNVSRYTGSDDVVFGMTQSGRNAPVPGVTDIVAPLITTVPVRVTFDKQQSIDALLKEVQKASIEMIPHEHAGLQNISRFSLQCQTACKFQNLLVIQPHQETGTDPLNMEQIPVTDLDIPAFAIVIECDILDGEIMVRAGYDPDIVSPAQMSNILSQFGHITTILCQETNGTGNNLRSLPLLAENDQRQLQSWNQSHDERVDRCAHDMIRERVLTQPDALAIDAPDGKFTYKQLDDLSTQLAYLLVETGVGADDIVPLFFDKSAWAIVSILGVMKSGAAFVFLDPSHPLDRLEYITQSIKARFVITSPKLKKAWKLDLPAITVSSSFFSSRPHHSSNPITNVTPRSTLYVIFTSGSTGRPKGCVIEHSSFLTGAFHHGQCSNLTPKSRVLQMAPYTFDVSILETLTGLLFGSCICLPGDRHKGVSVAEVINDLNITWSFLTPSVARTISPKSVPSLEVLILGGESLSRIDIETWAGKLLLINGYGPSECSIAVAANREITQNTDASNIGFKMGCNCWVVSSEDHDILLPIGAVGELLVEGSILSRGYLNEPEKTAAVFIENPTWTLSQQGYSENRRFYKTGDLVYFNSDGTIHFIGRKDTQVKLRGQRIEIGEIEHHASVYPAVKHAMVALPRSGKLKDSLVAIFSLKERTFNSNDNESPDDLRPLQGPSLDDINKNLPGLRNSLSQRLPPYMVPTHFIGVEELPLLPSGKIDRTKITKWLETMNNKTHEVVATQSGSLASHAAGLIEESNAIAIAISQKVTHLLAGTDEEYAETIRNRNIGLLQAGMNSISVVSLASFIKHEFGVKIPIEALMNSSATVEDVASLIGKVDVHKDTKVNVLAEVESALEALEREIVTSSQTETLDLTPSKGHPSRVFLTGATGFLGSVILQQLLDNPLVSSVVVLVRARDKKHALERIVSSATLAKWWRPDVHAKRLEVWVGDLSKPQLGLGETEWQQIRGQVEPSQRIDAIIHNGAAVHWVADYASLKQTNVSSVVSLLGSLAQTSRAPSPRFTFVSGGEVSLDEEADTDESEIVESMGMATGYAQTKFVADEIVRRFSKKYPTAFSSIVKPGLIIGTAESGVSNADDFFWRVVATAVDIQGYNAEEPEATILLAGAQQVASAVLDTALASDIPPIEILVSHGVTTRDLWGILSEEFGYPMQPMSPDAWLEKMKANVHATGEQHRLWPVLHFLEATGGYLGRQLPAHLEQSKDQMEEVKASLRSSISYMRRIGYFASDSKAGGKPAESGFTRSINTTTNGVSSFS</sequence>
<dbReference type="KEGG" id="trg:TRUGW13939_10106"/>
<keyword evidence="10" id="KW-1185">Reference proteome</keyword>
<dbReference type="InterPro" id="IPR013120">
    <property type="entry name" value="FAR_NAD-bd"/>
</dbReference>
<accession>A0A7H8RAE1</accession>
<dbReference type="CDD" id="cd19534">
    <property type="entry name" value="E_NRPS"/>
    <property type="match status" value="1"/>
</dbReference>
<feature type="domain" description="Carrier" evidence="8">
    <location>
        <begin position="6033"/>
        <end position="6116"/>
    </location>
</feature>
<dbReference type="FunFam" id="3.30.559.10:FF:000016">
    <property type="entry name" value="Nonribosomal peptide synthase Pes1"/>
    <property type="match status" value="1"/>
</dbReference>
<evidence type="ECO:0000259" key="8">
    <source>
        <dbReference type="PROSITE" id="PS50075"/>
    </source>
</evidence>
<evidence type="ECO:0000256" key="2">
    <source>
        <dbReference type="ARBA" id="ARBA00022553"/>
    </source>
</evidence>
<feature type="coiled-coil region" evidence="6">
    <location>
        <begin position="6119"/>
        <end position="6146"/>
    </location>
</feature>
<dbReference type="NCBIfam" id="TIGR01733">
    <property type="entry name" value="AA-adenyl-dom"/>
    <property type="match status" value="5"/>
</dbReference>
<feature type="region of interest" description="Disordered" evidence="7">
    <location>
        <begin position="6528"/>
        <end position="6551"/>
    </location>
</feature>
<dbReference type="FunFam" id="3.30.559.30:FF:000003">
    <property type="entry name" value="Nonribosomal peptide synthase SidD"/>
    <property type="match status" value="2"/>
</dbReference>
<dbReference type="InterPro" id="IPR036291">
    <property type="entry name" value="NAD(P)-bd_dom_sf"/>
</dbReference>
<dbReference type="InterPro" id="IPR042099">
    <property type="entry name" value="ANL_N_sf"/>
</dbReference>
<dbReference type="InterPro" id="IPR006162">
    <property type="entry name" value="Ppantetheine_attach_site"/>
</dbReference>
<dbReference type="GO" id="GO:0044550">
    <property type="term" value="P:secondary metabolite biosynthetic process"/>
    <property type="evidence" value="ECO:0007669"/>
    <property type="project" value="TreeGrafter"/>
</dbReference>
<dbReference type="NCBIfam" id="NF003417">
    <property type="entry name" value="PRK04813.1"/>
    <property type="match status" value="5"/>
</dbReference>
<dbReference type="FunFam" id="1.10.1200.10:FF:000005">
    <property type="entry name" value="Nonribosomal peptide synthetase 1"/>
    <property type="match status" value="2"/>
</dbReference>
<dbReference type="CDD" id="cd05918">
    <property type="entry name" value="A_NRPS_SidN3_like"/>
    <property type="match status" value="5"/>
</dbReference>
<dbReference type="Pfam" id="PF00550">
    <property type="entry name" value="PP-binding"/>
    <property type="match status" value="5"/>
</dbReference>
<dbReference type="Gene3D" id="1.10.1200.10">
    <property type="entry name" value="ACP-like"/>
    <property type="match status" value="5"/>
</dbReference>
<evidence type="ECO:0000256" key="4">
    <source>
        <dbReference type="ARBA" id="ARBA00022737"/>
    </source>
</evidence>
<reference evidence="10" key="1">
    <citation type="submission" date="2020-06" db="EMBL/GenBank/DDBJ databases">
        <title>A chromosome-scale genome assembly of Talaromyces rugulosus W13939.</title>
        <authorList>
            <person name="Wang B."/>
            <person name="Guo L."/>
            <person name="Ye K."/>
            <person name="Wang L."/>
        </authorList>
    </citation>
    <scope>NUCLEOTIDE SEQUENCE [LARGE SCALE GENOMIC DNA]</scope>
    <source>
        <strain evidence="10">W13939</strain>
    </source>
</reference>
<dbReference type="InterPro" id="IPR023213">
    <property type="entry name" value="CAT-like_dom_sf"/>
</dbReference>
<dbReference type="InterPro" id="IPR010080">
    <property type="entry name" value="Thioester_reductase-like_dom"/>
</dbReference>
<feature type="compositionally biased region" description="Polar residues" evidence="7">
    <location>
        <begin position="6536"/>
        <end position="6551"/>
    </location>
</feature>
<dbReference type="GO" id="GO:0016874">
    <property type="term" value="F:ligase activity"/>
    <property type="evidence" value="ECO:0007669"/>
    <property type="project" value="UniProtKB-KW"/>
</dbReference>
<dbReference type="FunFam" id="3.40.50.980:FF:000001">
    <property type="entry name" value="Non-ribosomal peptide synthetase"/>
    <property type="match status" value="2"/>
</dbReference>
<dbReference type="InterPro" id="IPR020845">
    <property type="entry name" value="AMP-binding_CS"/>
</dbReference>
<dbReference type="Pfam" id="PF00501">
    <property type="entry name" value="AMP-binding"/>
    <property type="match status" value="5"/>
</dbReference>
<dbReference type="SUPFAM" id="SSF47336">
    <property type="entry name" value="ACP-like"/>
    <property type="match status" value="5"/>
</dbReference>
<dbReference type="PROSITE" id="PS50075">
    <property type="entry name" value="CARRIER"/>
    <property type="match status" value="5"/>
</dbReference>
<dbReference type="InterPro" id="IPR036736">
    <property type="entry name" value="ACP-like_sf"/>
</dbReference>
<keyword evidence="6" id="KW-0175">Coiled coil</keyword>
<evidence type="ECO:0000256" key="1">
    <source>
        <dbReference type="ARBA" id="ARBA00022450"/>
    </source>
</evidence>
<dbReference type="OrthoDB" id="416786at2759"/>
<comment type="similarity">
    <text evidence="5">Belongs to the NRP synthetase family.</text>
</comment>
<keyword evidence="4" id="KW-0677">Repeat</keyword>
<protein>
    <recommendedName>
        <fullName evidence="8">Carrier domain-containing protein</fullName>
    </recommendedName>
</protein>
<dbReference type="InterPro" id="IPR010071">
    <property type="entry name" value="AA_adenyl_dom"/>
</dbReference>
<dbReference type="CDD" id="cd19542">
    <property type="entry name" value="CT_NRPS-like"/>
    <property type="match status" value="2"/>
</dbReference>
<dbReference type="InterPro" id="IPR000873">
    <property type="entry name" value="AMP-dep_synth/lig_dom"/>
</dbReference>
<feature type="domain" description="Carrier" evidence="8">
    <location>
        <begin position="792"/>
        <end position="868"/>
    </location>
</feature>
<evidence type="ECO:0000256" key="5">
    <source>
        <dbReference type="ARBA" id="ARBA00029454"/>
    </source>
</evidence>
<dbReference type="PANTHER" id="PTHR45527">
    <property type="entry name" value="NONRIBOSOMAL PEPTIDE SYNTHETASE"/>
    <property type="match status" value="1"/>
</dbReference>
<dbReference type="FunFam" id="3.30.300.30:FF:000015">
    <property type="entry name" value="Nonribosomal peptide synthase SidD"/>
    <property type="match status" value="5"/>
</dbReference>
<evidence type="ECO:0000313" key="9">
    <source>
        <dbReference type="EMBL" id="QKX62938.1"/>
    </source>
</evidence>
<dbReference type="FunFam" id="3.40.50.12780:FF:000014">
    <property type="entry name" value="Nonribosomal peptide synthetase 1"/>
    <property type="match status" value="5"/>
</dbReference>
<dbReference type="InterPro" id="IPR020806">
    <property type="entry name" value="PKS_PP-bd"/>
</dbReference>
<dbReference type="Pfam" id="PF07993">
    <property type="entry name" value="NAD_binding_4"/>
    <property type="match status" value="1"/>
</dbReference>
<evidence type="ECO:0000256" key="3">
    <source>
        <dbReference type="ARBA" id="ARBA00022598"/>
    </source>
</evidence>
<dbReference type="InterPro" id="IPR001242">
    <property type="entry name" value="Condensation_dom"/>
</dbReference>
<dbReference type="FunFam" id="3.30.559.30:FF:000005">
    <property type="entry name" value="Nonribosomal peptide synthase Pes1"/>
    <property type="match status" value="2"/>
</dbReference>
<dbReference type="Gene3D" id="3.30.300.30">
    <property type="match status" value="5"/>
</dbReference>
<dbReference type="GO" id="GO:0031177">
    <property type="term" value="F:phosphopantetheine binding"/>
    <property type="evidence" value="ECO:0007669"/>
    <property type="project" value="InterPro"/>
</dbReference>
<dbReference type="EMBL" id="CP055902">
    <property type="protein sequence ID" value="QKX62938.1"/>
    <property type="molecule type" value="Genomic_DNA"/>
</dbReference>
<name>A0A7H8RAE1_TALRU</name>
<dbReference type="SUPFAM" id="SSF52777">
    <property type="entry name" value="CoA-dependent acyltransferases"/>
    <property type="match status" value="13"/>
</dbReference>
<dbReference type="InterPro" id="IPR009081">
    <property type="entry name" value="PP-bd_ACP"/>
</dbReference>
<dbReference type="NCBIfam" id="TIGR01746">
    <property type="entry name" value="Thioester-redct"/>
    <property type="match status" value="1"/>
</dbReference>
<dbReference type="PROSITE" id="PS00455">
    <property type="entry name" value="AMP_BINDING"/>
    <property type="match status" value="5"/>
</dbReference>
<evidence type="ECO:0000256" key="6">
    <source>
        <dbReference type="SAM" id="Coils"/>
    </source>
</evidence>
<feature type="domain" description="Carrier" evidence="8">
    <location>
        <begin position="4945"/>
        <end position="5021"/>
    </location>
</feature>
<keyword evidence="1" id="KW-0596">Phosphopantetheine</keyword>
<dbReference type="Gene3D" id="3.30.559.10">
    <property type="entry name" value="Chloramphenicol acetyltransferase-like domain"/>
    <property type="match status" value="6"/>
</dbReference>
<dbReference type="InterPro" id="IPR045851">
    <property type="entry name" value="AMP-bd_C_sf"/>
</dbReference>
<feature type="domain" description="Carrier" evidence="8">
    <location>
        <begin position="1874"/>
        <end position="1950"/>
    </location>
</feature>
<dbReference type="Gene3D" id="3.30.559.30">
    <property type="entry name" value="Nonribosomal peptide synthetase, condensation domain"/>
    <property type="match status" value="7"/>
</dbReference>
<dbReference type="GeneID" id="55997587"/>
<dbReference type="GO" id="GO:0043041">
    <property type="term" value="P:amino acid activation for nonribosomal peptide biosynthetic process"/>
    <property type="evidence" value="ECO:0007669"/>
    <property type="project" value="TreeGrafter"/>
</dbReference>
<keyword evidence="3" id="KW-0436">Ligase</keyword>
<evidence type="ECO:0000256" key="7">
    <source>
        <dbReference type="SAM" id="MobiDB-lite"/>
    </source>
</evidence>
<evidence type="ECO:0000313" key="10">
    <source>
        <dbReference type="Proteomes" id="UP000509510"/>
    </source>
</evidence>
<dbReference type="Pfam" id="PF00668">
    <property type="entry name" value="Condensation"/>
    <property type="match status" value="6"/>
</dbReference>
<dbReference type="FunFam" id="3.30.559.30:FF:000002">
    <property type="entry name" value="Nonribosomal peptide synthase Pes1"/>
    <property type="match status" value="1"/>
</dbReference>
<organism evidence="9 10">
    <name type="scientific">Talaromyces rugulosus</name>
    <name type="common">Penicillium rugulosum</name>
    <dbReference type="NCBI Taxonomy" id="121627"/>
    <lineage>
        <taxon>Eukaryota</taxon>
        <taxon>Fungi</taxon>
        <taxon>Dikarya</taxon>
        <taxon>Ascomycota</taxon>
        <taxon>Pezizomycotina</taxon>
        <taxon>Eurotiomycetes</taxon>
        <taxon>Eurotiomycetidae</taxon>
        <taxon>Eurotiales</taxon>
        <taxon>Trichocomaceae</taxon>
        <taxon>Talaromyces</taxon>
        <taxon>Talaromyces sect. Islandici</taxon>
    </lineage>
</organism>